<sequence>MTTLPSLFVSHGSPMFALEPGIAGGELHALGRKLPRPEVIVIASPHWMAPRLSVTSAEHPETIHDFGGFPKALYELEYPAAGSPVWAQRVLRAFDAAGIDVQAEPRRGLDHGAWVPLMHMYPDADIPVVQVSLHPHFGPAHHLQLGRALAPLREQGALLIGSGSLTHNLYELRRETGPAQDYVQAFAGWIAATLAAGDTTAMLDYRARAPHAERAHPTDEHLLPLLFAMGAAGDGWRAQRMAGDDVRYGTLAMDGYVFDR</sequence>
<proteinExistence type="inferred from homology"/>
<dbReference type="GO" id="GO:0016702">
    <property type="term" value="F:oxidoreductase activity, acting on single donors with incorporation of molecular oxygen, incorporation of two atoms of oxygen"/>
    <property type="evidence" value="ECO:0007669"/>
    <property type="project" value="UniProtKB-ARBA"/>
</dbReference>
<evidence type="ECO:0000259" key="6">
    <source>
        <dbReference type="Pfam" id="PF02900"/>
    </source>
</evidence>
<comment type="caution">
    <text evidence="7">The sequence shown here is derived from an EMBL/GenBank/DDBJ whole genome shotgun (WGS) entry which is preliminary data.</text>
</comment>
<evidence type="ECO:0000256" key="1">
    <source>
        <dbReference type="ARBA" id="ARBA00001947"/>
    </source>
</evidence>
<keyword evidence="5" id="KW-0560">Oxidoreductase</keyword>
<keyword evidence="3" id="KW-0479">Metal-binding</keyword>
<accession>N6YPL1</accession>
<dbReference type="SUPFAM" id="SSF53213">
    <property type="entry name" value="LigB-like"/>
    <property type="match status" value="1"/>
</dbReference>
<dbReference type="Proteomes" id="UP000013232">
    <property type="component" value="Unassembled WGS sequence"/>
</dbReference>
<dbReference type="PANTHER" id="PTHR30096">
    <property type="entry name" value="4,5-DOPA DIOXYGENASE EXTRADIOL-LIKE PROTEIN"/>
    <property type="match status" value="1"/>
</dbReference>
<comment type="cofactor">
    <cofactor evidence="1">
        <name>Zn(2+)</name>
        <dbReference type="ChEBI" id="CHEBI:29105"/>
    </cofactor>
</comment>
<evidence type="ECO:0000313" key="7">
    <source>
        <dbReference type="EMBL" id="ENO84168.1"/>
    </source>
</evidence>
<dbReference type="OrthoDB" id="9790889at2"/>
<dbReference type="RefSeq" id="WP_004346392.1">
    <property type="nucleotide sequence ID" value="NZ_AMXE01000119.1"/>
</dbReference>
<name>N6YPL1_THAL4</name>
<feature type="domain" description="Extradiol ring-cleavage dioxygenase class III enzyme subunit B" evidence="6">
    <location>
        <begin position="35"/>
        <end position="238"/>
    </location>
</feature>
<dbReference type="AlphaFoldDB" id="N6YPL1"/>
<dbReference type="InterPro" id="IPR004183">
    <property type="entry name" value="Xdiol_dOase_suB"/>
</dbReference>
<dbReference type="EMBL" id="AMXE01000119">
    <property type="protein sequence ID" value="ENO84168.1"/>
    <property type="molecule type" value="Genomic_DNA"/>
</dbReference>
<keyword evidence="8" id="KW-1185">Reference proteome</keyword>
<gene>
    <name evidence="7" type="ORF">C666_17800</name>
</gene>
<protein>
    <recommendedName>
        <fullName evidence="6">Extradiol ring-cleavage dioxygenase class III enzyme subunit B domain-containing protein</fullName>
    </recommendedName>
</protein>
<evidence type="ECO:0000256" key="3">
    <source>
        <dbReference type="ARBA" id="ARBA00022723"/>
    </source>
</evidence>
<dbReference type="GO" id="GO:0008198">
    <property type="term" value="F:ferrous iron binding"/>
    <property type="evidence" value="ECO:0007669"/>
    <property type="project" value="InterPro"/>
</dbReference>
<reference evidence="7 8" key="1">
    <citation type="submission" date="2012-09" db="EMBL/GenBank/DDBJ databases">
        <title>Draft Genome Sequences of 6 Strains from Genus Thauera.</title>
        <authorList>
            <person name="Liu B."/>
            <person name="Shapleigh J.P."/>
            <person name="Frostegard A.H."/>
        </authorList>
    </citation>
    <scope>NUCLEOTIDE SEQUENCE [LARGE SCALE GENOMIC DNA]</scope>
    <source>
        <strain evidence="8">47Lol / DSM 12138</strain>
    </source>
</reference>
<dbReference type="PIRSF" id="PIRSF006157">
    <property type="entry name" value="Doxgns_DODA"/>
    <property type="match status" value="1"/>
</dbReference>
<keyword evidence="4" id="KW-0862">Zinc</keyword>
<dbReference type="Pfam" id="PF02900">
    <property type="entry name" value="LigB"/>
    <property type="match status" value="1"/>
</dbReference>
<dbReference type="Gene3D" id="3.40.830.10">
    <property type="entry name" value="LigB-like"/>
    <property type="match status" value="1"/>
</dbReference>
<evidence type="ECO:0000313" key="8">
    <source>
        <dbReference type="Proteomes" id="UP000013232"/>
    </source>
</evidence>
<organism evidence="7 8">
    <name type="scientific">Thauera linaloolentis (strain DSM 12138 / JCM 21573 / CCUG 41526 / CIP 105981 / IAM 15112 / NBRC 102519 / 47Lol)</name>
    <dbReference type="NCBI Taxonomy" id="1123367"/>
    <lineage>
        <taxon>Bacteria</taxon>
        <taxon>Pseudomonadati</taxon>
        <taxon>Pseudomonadota</taxon>
        <taxon>Betaproteobacteria</taxon>
        <taxon>Rhodocyclales</taxon>
        <taxon>Zoogloeaceae</taxon>
        <taxon>Thauera</taxon>
    </lineage>
</organism>
<dbReference type="GO" id="GO:0008270">
    <property type="term" value="F:zinc ion binding"/>
    <property type="evidence" value="ECO:0007669"/>
    <property type="project" value="InterPro"/>
</dbReference>
<evidence type="ECO:0000256" key="5">
    <source>
        <dbReference type="ARBA" id="ARBA00023002"/>
    </source>
</evidence>
<dbReference type="InterPro" id="IPR014436">
    <property type="entry name" value="Extradiol_dOase_DODA"/>
</dbReference>
<evidence type="ECO:0000256" key="2">
    <source>
        <dbReference type="ARBA" id="ARBA00007581"/>
    </source>
</evidence>
<dbReference type="CDD" id="cd07363">
    <property type="entry name" value="45_DOPA_Dioxygenase"/>
    <property type="match status" value="1"/>
</dbReference>
<dbReference type="PANTHER" id="PTHR30096:SF0">
    <property type="entry name" value="4,5-DOPA DIOXYGENASE EXTRADIOL-LIKE PROTEIN"/>
    <property type="match status" value="1"/>
</dbReference>
<dbReference type="eggNOG" id="COG3384">
    <property type="taxonomic scope" value="Bacteria"/>
</dbReference>
<dbReference type="STRING" id="1123367.GCA_000621305_01427"/>
<comment type="similarity">
    <text evidence="2">Belongs to the DODA-type extradiol aromatic ring-opening dioxygenase family.</text>
</comment>
<evidence type="ECO:0000256" key="4">
    <source>
        <dbReference type="ARBA" id="ARBA00022833"/>
    </source>
</evidence>